<feature type="region of interest" description="Disordered" evidence="1">
    <location>
        <begin position="162"/>
        <end position="213"/>
    </location>
</feature>
<organism evidence="2 3">
    <name type="scientific">Streptomyces vastus</name>
    <dbReference type="NCBI Taxonomy" id="285451"/>
    <lineage>
        <taxon>Bacteria</taxon>
        <taxon>Bacillati</taxon>
        <taxon>Actinomycetota</taxon>
        <taxon>Actinomycetes</taxon>
        <taxon>Kitasatosporales</taxon>
        <taxon>Streptomycetaceae</taxon>
        <taxon>Streptomyces</taxon>
    </lineage>
</organism>
<name>A0ABN3QEJ9_9ACTN</name>
<keyword evidence="3" id="KW-1185">Reference proteome</keyword>
<evidence type="ECO:0000313" key="2">
    <source>
        <dbReference type="EMBL" id="GAA2624406.1"/>
    </source>
</evidence>
<accession>A0ABN3QEJ9</accession>
<feature type="compositionally biased region" description="Polar residues" evidence="1">
    <location>
        <begin position="204"/>
        <end position="213"/>
    </location>
</feature>
<reference evidence="2 3" key="1">
    <citation type="journal article" date="2019" name="Int. J. Syst. Evol. Microbiol.">
        <title>The Global Catalogue of Microorganisms (GCM) 10K type strain sequencing project: providing services to taxonomists for standard genome sequencing and annotation.</title>
        <authorList>
            <consortium name="The Broad Institute Genomics Platform"/>
            <consortium name="The Broad Institute Genome Sequencing Center for Infectious Disease"/>
            <person name="Wu L."/>
            <person name="Ma J."/>
        </authorList>
    </citation>
    <scope>NUCLEOTIDE SEQUENCE [LARGE SCALE GENOMIC DNA]</scope>
    <source>
        <strain evidence="2 3">JCM 4524</strain>
    </source>
</reference>
<feature type="region of interest" description="Disordered" evidence="1">
    <location>
        <begin position="52"/>
        <end position="78"/>
    </location>
</feature>
<evidence type="ECO:0000256" key="1">
    <source>
        <dbReference type="SAM" id="MobiDB-lite"/>
    </source>
</evidence>
<feature type="compositionally biased region" description="Gly residues" evidence="1">
    <location>
        <begin position="52"/>
        <end position="65"/>
    </location>
</feature>
<proteinExistence type="predicted"/>
<dbReference type="Proteomes" id="UP001500151">
    <property type="component" value="Unassembled WGS sequence"/>
</dbReference>
<sequence>MKLLVTGSGVRGVRDARAGRGRMTAVKIVGHREVGDGTESGLAEMTGDAVVAGGGDLRGPPGARGGDPDQSAAGVGDAEEQQAVGLVFPAVVAPVVRAGAALGAHKGAVEQDGMTALSDDAEAAPSTAVDHTAYEQEPGVEDGVGAGVVGVVEEGEVDKTGAVIQRAEDDPLAGADRRGLGGGLGTRDQTASPCRASRSRRAVTTPSSSRNSR</sequence>
<evidence type="ECO:0000313" key="3">
    <source>
        <dbReference type="Proteomes" id="UP001500151"/>
    </source>
</evidence>
<protein>
    <submittedName>
        <fullName evidence="2">Uncharacterized protein</fullName>
    </submittedName>
</protein>
<gene>
    <name evidence="2" type="ORF">GCM10010307_10570</name>
</gene>
<comment type="caution">
    <text evidence="2">The sequence shown here is derived from an EMBL/GenBank/DDBJ whole genome shotgun (WGS) entry which is preliminary data.</text>
</comment>
<dbReference type="EMBL" id="BAAASJ010000014">
    <property type="protein sequence ID" value="GAA2624406.1"/>
    <property type="molecule type" value="Genomic_DNA"/>
</dbReference>